<gene>
    <name evidence="1" type="ORF">PCOR1329_LOCUS28282</name>
</gene>
<reference evidence="1" key="1">
    <citation type="submission" date="2023-10" db="EMBL/GenBank/DDBJ databases">
        <authorList>
            <person name="Chen Y."/>
            <person name="Shah S."/>
            <person name="Dougan E. K."/>
            <person name="Thang M."/>
            <person name="Chan C."/>
        </authorList>
    </citation>
    <scope>NUCLEOTIDE SEQUENCE [LARGE SCALE GENOMIC DNA]</scope>
</reference>
<evidence type="ECO:0000313" key="2">
    <source>
        <dbReference type="Proteomes" id="UP001189429"/>
    </source>
</evidence>
<protein>
    <submittedName>
        <fullName evidence="1">Uncharacterized protein</fullName>
    </submittedName>
</protein>
<proteinExistence type="predicted"/>
<accession>A0ABN9SBE2</accession>
<evidence type="ECO:0000313" key="1">
    <source>
        <dbReference type="EMBL" id="CAK0829287.1"/>
    </source>
</evidence>
<dbReference type="Proteomes" id="UP001189429">
    <property type="component" value="Unassembled WGS sequence"/>
</dbReference>
<comment type="caution">
    <text evidence="1">The sequence shown here is derived from an EMBL/GenBank/DDBJ whole genome shotgun (WGS) entry which is preliminary data.</text>
</comment>
<name>A0ABN9SBE2_9DINO</name>
<sequence length="440" mass="47746">PFRARAAPPARGAQGCFAGQLRNGTARESRHREAWRPTSSATMLRSGACAPARRLGSLRPPFLSLVVLLLLLPLPLVSLASCSAGNPSAAAEVQAKHGLDQLQCRDQAVREGKQWQLALALRRNCGWATISRTAGSSPWEKGGKQWQPTLALREKCGWATISNNAGSSPCEQEGRQWQQALALCPGEGRARCRQLHPTRRWKPAVRREAVQGRARCHQPQRWDQGKVKTCKEGEQCTSNVISYQAGISSGAKASSGSRSWQCEKGMQWQQDLALRENVKCRSGHLQLQRWDQLVCGRAGSQWKHLARSGGRSWSPILSGTLWQTSCEKRGAKLEPTSVESSGPTSCEKWGAKLEPSIGGSSVRSLLREAGGEAGAKFSRELWASFVREVGGAAGAQYLSYNAGINSCEKGKTGSGSKDCQACQPRSRPSFSGGQCKWTVL</sequence>
<feature type="non-terminal residue" evidence="1">
    <location>
        <position position="1"/>
    </location>
</feature>
<keyword evidence="2" id="KW-1185">Reference proteome</keyword>
<organism evidence="1 2">
    <name type="scientific">Prorocentrum cordatum</name>
    <dbReference type="NCBI Taxonomy" id="2364126"/>
    <lineage>
        <taxon>Eukaryota</taxon>
        <taxon>Sar</taxon>
        <taxon>Alveolata</taxon>
        <taxon>Dinophyceae</taxon>
        <taxon>Prorocentrales</taxon>
        <taxon>Prorocentraceae</taxon>
        <taxon>Prorocentrum</taxon>
    </lineage>
</organism>
<dbReference type="EMBL" id="CAUYUJ010010402">
    <property type="protein sequence ID" value="CAK0829287.1"/>
    <property type="molecule type" value="Genomic_DNA"/>
</dbReference>